<protein>
    <submittedName>
        <fullName evidence="10">Iron ABC transporter permease</fullName>
    </submittedName>
    <submittedName>
        <fullName evidence="9">Iron chelate uptake ABC transporter family permease subunit</fullName>
    </submittedName>
</protein>
<keyword evidence="5 8" id="KW-0812">Transmembrane</keyword>
<feature type="transmembrane region" description="Helical" evidence="8">
    <location>
        <begin position="171"/>
        <end position="192"/>
    </location>
</feature>
<accession>A0AAE5RTQ6</accession>
<dbReference type="EMBL" id="NXEJ01000012">
    <property type="protein sequence ID" value="POO48919.1"/>
    <property type="molecule type" value="Genomic_DNA"/>
</dbReference>
<keyword evidence="12" id="KW-1185">Reference proteome</keyword>
<sequence length="354" mass="37105">MTYEFTRRRRRFEGSSFALRIVDGRISFRARSRTIIVVCLILGLVLGIGIISLVSGKYAVSASQAISALMGGGDEFTRMIVTEWRLPRVLIAFTLGGALGVSGAIFQSLTRNPLGSPDVIGFSAGSYTGALVVIILLSGGYYQTAIGAVIGGIVTALAVYLLAYRRGVQGFRLIIVGIGIAAMLGAFNSWMIKQADLNVALSAAFRGAGSLNGLGYEQAFPIMLTLSLTVPFIAILSRPMRQLELGDDAAQAAGVNATRVRLSLIVLGVTLTAIATAAAGPISFVALAAPQIARRLSRSAGIALVPAGLTGASLLMVADWAAQHALGVQLPVGVMTVSIGGLYFLWLLIREGYK</sequence>
<dbReference type="CDD" id="cd06550">
    <property type="entry name" value="TM_ABC_iron-siderophores_like"/>
    <property type="match status" value="1"/>
</dbReference>
<dbReference type="GeneID" id="86882251"/>
<feature type="transmembrane region" description="Helical" evidence="8">
    <location>
        <begin position="89"/>
        <end position="107"/>
    </location>
</feature>
<keyword evidence="6 8" id="KW-1133">Transmembrane helix</keyword>
<evidence type="ECO:0000313" key="12">
    <source>
        <dbReference type="Proteomes" id="UP001277561"/>
    </source>
</evidence>
<evidence type="ECO:0000313" key="10">
    <source>
        <dbReference type="EMBL" id="POO48919.1"/>
    </source>
</evidence>
<keyword evidence="4" id="KW-1003">Cell membrane</keyword>
<dbReference type="PANTHER" id="PTHR30472">
    <property type="entry name" value="FERRIC ENTEROBACTIN TRANSPORT SYSTEM PERMEASE PROTEIN"/>
    <property type="match status" value="1"/>
</dbReference>
<comment type="caution">
    <text evidence="10">The sequence shown here is derived from an EMBL/GenBank/DDBJ whole genome shotgun (WGS) entry which is preliminary data.</text>
</comment>
<comment type="similarity">
    <text evidence="2">Belongs to the binding-protein-dependent transport system permease family. FecCD subfamily.</text>
</comment>
<feature type="transmembrane region" description="Helical" evidence="8">
    <location>
        <begin position="301"/>
        <end position="322"/>
    </location>
</feature>
<feature type="transmembrane region" description="Helical" evidence="8">
    <location>
        <begin position="119"/>
        <end position="139"/>
    </location>
</feature>
<dbReference type="Proteomes" id="UP001277561">
    <property type="component" value="Unassembled WGS sequence"/>
</dbReference>
<evidence type="ECO:0000256" key="5">
    <source>
        <dbReference type="ARBA" id="ARBA00022692"/>
    </source>
</evidence>
<dbReference type="InterPro" id="IPR000522">
    <property type="entry name" value="ABC_transptr_permease_BtuC"/>
</dbReference>
<feature type="transmembrane region" description="Helical" evidence="8">
    <location>
        <begin position="328"/>
        <end position="349"/>
    </location>
</feature>
<feature type="transmembrane region" description="Helical" evidence="8">
    <location>
        <begin position="145"/>
        <end position="164"/>
    </location>
</feature>
<proteinExistence type="inferred from homology"/>
<evidence type="ECO:0000256" key="3">
    <source>
        <dbReference type="ARBA" id="ARBA00022448"/>
    </source>
</evidence>
<evidence type="ECO:0000256" key="8">
    <source>
        <dbReference type="SAM" id="Phobius"/>
    </source>
</evidence>
<evidence type="ECO:0000313" key="11">
    <source>
        <dbReference type="Proteomes" id="UP000237447"/>
    </source>
</evidence>
<evidence type="ECO:0000256" key="4">
    <source>
        <dbReference type="ARBA" id="ARBA00022475"/>
    </source>
</evidence>
<evidence type="ECO:0000256" key="1">
    <source>
        <dbReference type="ARBA" id="ARBA00004651"/>
    </source>
</evidence>
<dbReference type="Pfam" id="PF01032">
    <property type="entry name" value="FecCD"/>
    <property type="match status" value="1"/>
</dbReference>
<feature type="transmembrane region" description="Helical" evidence="8">
    <location>
        <begin position="35"/>
        <end position="54"/>
    </location>
</feature>
<keyword evidence="7 8" id="KW-0472">Membrane</keyword>
<dbReference type="PANTHER" id="PTHR30472:SF24">
    <property type="entry name" value="FERRIC ENTEROBACTIN TRANSPORT SYSTEM PERMEASE PROTEIN FEPG"/>
    <property type="match status" value="1"/>
</dbReference>
<reference evidence="9 12" key="2">
    <citation type="journal article" date="2023" name="Phytobiomes J">
        <title>Deciphering the key players within the bacterial microbiota associated with aerial crown gall tumors on rhododendron: Insights into the gallobiome.</title>
        <authorList>
            <person name="Kuzmanovic N."/>
            <person name="Nesme J."/>
            <person name="Wolf J."/>
            <person name="Neumann-Schaal M."/>
            <person name="Petersen J."/>
            <person name="Fernandez-Gnecco G."/>
            <person name="Sproeer C."/>
            <person name="Bunk B."/>
            <person name="Overmann J."/>
            <person name="Sorensen S.J."/>
            <person name="Idczak E."/>
            <person name="Smalla K."/>
        </authorList>
    </citation>
    <scope>NUCLEOTIDE SEQUENCE [LARGE SCALE GENOMIC DNA]</scope>
    <source>
        <strain evidence="9">Rho-14.1</strain>
        <strain evidence="12">rho-14.1</strain>
    </source>
</reference>
<keyword evidence="3" id="KW-0813">Transport</keyword>
<dbReference type="GO" id="GO:0005886">
    <property type="term" value="C:plasma membrane"/>
    <property type="evidence" value="ECO:0007669"/>
    <property type="project" value="UniProtKB-SubCell"/>
</dbReference>
<dbReference type="GO" id="GO:0022857">
    <property type="term" value="F:transmembrane transporter activity"/>
    <property type="evidence" value="ECO:0007669"/>
    <property type="project" value="InterPro"/>
</dbReference>
<dbReference type="RefSeq" id="WP_103660213.1">
    <property type="nucleotide sequence ID" value="NZ_CP192766.1"/>
</dbReference>
<dbReference type="Proteomes" id="UP000237447">
    <property type="component" value="Unassembled WGS sequence"/>
</dbReference>
<feature type="transmembrane region" description="Helical" evidence="8">
    <location>
        <begin position="264"/>
        <end position="289"/>
    </location>
</feature>
<evidence type="ECO:0000256" key="6">
    <source>
        <dbReference type="ARBA" id="ARBA00022989"/>
    </source>
</evidence>
<organism evidence="10 11">
    <name type="scientific">Agrobacterium rosae</name>
    <dbReference type="NCBI Taxonomy" id="1972867"/>
    <lineage>
        <taxon>Bacteria</taxon>
        <taxon>Pseudomonadati</taxon>
        <taxon>Pseudomonadota</taxon>
        <taxon>Alphaproteobacteria</taxon>
        <taxon>Hyphomicrobiales</taxon>
        <taxon>Rhizobiaceae</taxon>
        <taxon>Rhizobium/Agrobacterium group</taxon>
        <taxon>Agrobacterium</taxon>
    </lineage>
</organism>
<dbReference type="AlphaFoldDB" id="A0AAE5RTQ6"/>
<evidence type="ECO:0000313" key="9">
    <source>
        <dbReference type="EMBL" id="MDX8332501.1"/>
    </source>
</evidence>
<dbReference type="Gene3D" id="1.10.3470.10">
    <property type="entry name" value="ABC transporter involved in vitamin B12 uptake, BtuC"/>
    <property type="match status" value="1"/>
</dbReference>
<evidence type="ECO:0000256" key="7">
    <source>
        <dbReference type="ARBA" id="ARBA00023136"/>
    </source>
</evidence>
<name>A0AAE5RTQ6_9HYPH</name>
<gene>
    <name evidence="10" type="ORF">CPJ18_23400</name>
    <name evidence="9" type="ORF">RMS29_25150</name>
</gene>
<evidence type="ECO:0000256" key="2">
    <source>
        <dbReference type="ARBA" id="ARBA00007935"/>
    </source>
</evidence>
<dbReference type="SUPFAM" id="SSF81345">
    <property type="entry name" value="ABC transporter involved in vitamin B12 uptake, BtuC"/>
    <property type="match status" value="1"/>
</dbReference>
<comment type="subcellular location">
    <subcellularLocation>
        <location evidence="1">Cell membrane</location>
        <topology evidence="1">Multi-pass membrane protein</topology>
    </subcellularLocation>
</comment>
<dbReference type="EMBL" id="JAVRAD010000018">
    <property type="protein sequence ID" value="MDX8332501.1"/>
    <property type="molecule type" value="Genomic_DNA"/>
</dbReference>
<dbReference type="InterPro" id="IPR037294">
    <property type="entry name" value="ABC_BtuC-like"/>
</dbReference>
<reference evidence="10 11" key="1">
    <citation type="journal article" date="2018" name="Syst. Appl. Microbiol.">
        <title>Agrobacterium rosae sp. nov., isolated from galls on different agricultural crops.</title>
        <authorList>
            <person name="Kuzmanovic N."/>
            <person name="Pulawska J."/>
            <person name="Smalla K."/>
            <person name="Nesme X."/>
        </authorList>
    </citation>
    <scope>NUCLEOTIDE SEQUENCE [LARGE SCALE GENOMIC DNA]</scope>
    <source>
        <strain evidence="10 11">NCPPB 1650</strain>
    </source>
</reference>
<dbReference type="GO" id="GO:0033214">
    <property type="term" value="P:siderophore-iron import into cell"/>
    <property type="evidence" value="ECO:0007669"/>
    <property type="project" value="TreeGrafter"/>
</dbReference>